<feature type="region of interest" description="Disordered" evidence="1">
    <location>
        <begin position="95"/>
        <end position="114"/>
    </location>
</feature>
<accession>A0A7D9CX83</accession>
<feature type="region of interest" description="Disordered" evidence="1">
    <location>
        <begin position="356"/>
        <end position="389"/>
    </location>
</feature>
<organism evidence="2 3">
    <name type="scientific">Dekkera bruxellensis</name>
    <name type="common">Brettanomyces custersii</name>
    <dbReference type="NCBI Taxonomy" id="5007"/>
    <lineage>
        <taxon>Eukaryota</taxon>
        <taxon>Fungi</taxon>
        <taxon>Dikarya</taxon>
        <taxon>Ascomycota</taxon>
        <taxon>Saccharomycotina</taxon>
        <taxon>Pichiomycetes</taxon>
        <taxon>Pichiales</taxon>
        <taxon>Pichiaceae</taxon>
        <taxon>Brettanomyces</taxon>
    </lineage>
</organism>
<feature type="compositionally biased region" description="Polar residues" evidence="1">
    <location>
        <begin position="102"/>
        <end position="114"/>
    </location>
</feature>
<reference evidence="2 3" key="1">
    <citation type="submission" date="2019-07" db="EMBL/GenBank/DDBJ databases">
        <authorList>
            <person name="Friedrich A."/>
            <person name="Schacherer J."/>
        </authorList>
    </citation>
    <scope>NUCLEOTIDE SEQUENCE [LARGE SCALE GENOMIC DNA]</scope>
</reference>
<dbReference type="AlphaFoldDB" id="A0A7D9CX83"/>
<protein>
    <submittedName>
        <fullName evidence="2">DEBR0S2_14114g1_1</fullName>
    </submittedName>
</protein>
<proteinExistence type="predicted"/>
<gene>
    <name evidence="2" type="ORF">DEBR0S2_14114G</name>
</gene>
<evidence type="ECO:0000256" key="1">
    <source>
        <dbReference type="SAM" id="MobiDB-lite"/>
    </source>
</evidence>
<name>A0A7D9CX83_DEKBR</name>
<dbReference type="Proteomes" id="UP000478008">
    <property type="component" value="Unassembled WGS sequence"/>
</dbReference>
<feature type="compositionally biased region" description="Polar residues" evidence="1">
    <location>
        <begin position="374"/>
        <end position="389"/>
    </location>
</feature>
<evidence type="ECO:0000313" key="3">
    <source>
        <dbReference type="Proteomes" id="UP000478008"/>
    </source>
</evidence>
<keyword evidence="3" id="KW-1185">Reference proteome</keyword>
<dbReference type="EMBL" id="CABFWN010000002">
    <property type="protein sequence ID" value="VUG17696.1"/>
    <property type="molecule type" value="Genomic_DNA"/>
</dbReference>
<sequence>MPRTAVQPQSLWLDEPERKKKSYFKRKMNKLRHRSQSAPRSISASFGFDHVAHIDSDISYGLDKAFHQTDISAIKIPTQDAQISVAVCDKYANKPLPRSHESTPASTQQDSASKRSSFAAYSSYRTIPTSTSCSRDLSTVATRTLSTDLLRHTSMASTSSSMVANSLFTRSSMSSPRTSACSSPMSAGGKRRSSSIACHYVRDSSIPSGLYSIPQELEAGFEDISGSASAAVSGKHCSGGSDISCLSQVLSVYGESCLNGDSPAKLKELAEKHQLKYANYLDMAGDSEETDDETIILKKLDIKDIHTFRSSIDSSMGYEMRCKILSEYRRANKFKVKSKKSMILPSQKGVCLLKDTSEDSNSSMHSESSDQNSACSDKSSVSLNTKESSVQDILGEIGLCQSEEPESREELDGAFQSLTVCDN</sequence>
<evidence type="ECO:0000313" key="2">
    <source>
        <dbReference type="EMBL" id="VUG17696.1"/>
    </source>
</evidence>
<feature type="compositionally biased region" description="Low complexity" evidence="1">
    <location>
        <begin position="359"/>
        <end position="373"/>
    </location>
</feature>
<feature type="region of interest" description="Disordered" evidence="1">
    <location>
        <begin position="403"/>
        <end position="423"/>
    </location>
</feature>